<evidence type="ECO:0000256" key="4">
    <source>
        <dbReference type="ARBA" id="ARBA00023004"/>
    </source>
</evidence>
<dbReference type="SUPFAM" id="SSF51197">
    <property type="entry name" value="Clavaminate synthase-like"/>
    <property type="match status" value="1"/>
</dbReference>
<dbReference type="Gene3D" id="3.60.130.10">
    <property type="entry name" value="Clavaminate synthase-like"/>
    <property type="match status" value="1"/>
</dbReference>
<dbReference type="OrthoDB" id="3872700at2"/>
<evidence type="ECO:0000313" key="9">
    <source>
        <dbReference type="Proteomes" id="UP000322927"/>
    </source>
</evidence>
<dbReference type="InterPro" id="IPR042098">
    <property type="entry name" value="TauD-like_sf"/>
</dbReference>
<evidence type="ECO:0000313" key="8">
    <source>
        <dbReference type="EMBL" id="QES32436.1"/>
    </source>
</evidence>
<dbReference type="InterPro" id="IPR003819">
    <property type="entry name" value="TauD/TfdA-like"/>
</dbReference>
<organism evidence="8 9">
    <name type="scientific">Streptomyces venezuelae</name>
    <dbReference type="NCBI Taxonomy" id="54571"/>
    <lineage>
        <taxon>Bacteria</taxon>
        <taxon>Bacillati</taxon>
        <taxon>Actinomycetota</taxon>
        <taxon>Actinomycetes</taxon>
        <taxon>Kitasatosporales</taxon>
        <taxon>Streptomycetaceae</taxon>
        <taxon>Streptomyces</taxon>
    </lineage>
</organism>
<dbReference type="InterPro" id="IPR014503">
    <property type="entry name" value="Clavaminate_syn-like"/>
</dbReference>
<evidence type="ECO:0000256" key="1">
    <source>
        <dbReference type="ARBA" id="ARBA00008425"/>
    </source>
</evidence>
<dbReference type="EMBL" id="CP029192">
    <property type="protein sequence ID" value="QES32436.1"/>
    <property type="molecule type" value="Genomic_DNA"/>
</dbReference>
<dbReference type="Pfam" id="PF02668">
    <property type="entry name" value="TauD"/>
    <property type="match status" value="1"/>
</dbReference>
<feature type="region of interest" description="Disordered" evidence="6">
    <location>
        <begin position="197"/>
        <end position="216"/>
    </location>
</feature>
<reference evidence="8 9" key="1">
    <citation type="submission" date="2018-05" db="EMBL/GenBank/DDBJ databases">
        <title>Streptomyces venezuelae.</title>
        <authorList>
            <person name="Kim W."/>
            <person name="Lee N."/>
            <person name="Cho B.-K."/>
        </authorList>
    </citation>
    <scope>NUCLEOTIDE SEQUENCE [LARGE SCALE GENOMIC DNA]</scope>
    <source>
        <strain evidence="8 9">ATCC 14584</strain>
    </source>
</reference>
<proteinExistence type="inferred from homology"/>
<evidence type="ECO:0000256" key="2">
    <source>
        <dbReference type="ARBA" id="ARBA00022723"/>
    </source>
</evidence>
<keyword evidence="2 5" id="KW-0479">Metal-binding</keyword>
<dbReference type="AlphaFoldDB" id="A0A5P2BPM8"/>
<dbReference type="Proteomes" id="UP000322927">
    <property type="component" value="Chromosome"/>
</dbReference>
<protein>
    <recommendedName>
        <fullName evidence="7">TauD/TfdA-like domain-containing protein</fullName>
    </recommendedName>
</protein>
<keyword evidence="4 5" id="KW-0408">Iron</keyword>
<dbReference type="PIRSF" id="PIRSF019543">
    <property type="entry name" value="Clavaminate_syn"/>
    <property type="match status" value="1"/>
</dbReference>
<dbReference type="GO" id="GO:0005506">
    <property type="term" value="F:iron ion binding"/>
    <property type="evidence" value="ECO:0007669"/>
    <property type="project" value="InterPro"/>
</dbReference>
<feature type="domain" description="TauD/TfdA-like" evidence="7">
    <location>
        <begin position="130"/>
        <end position="321"/>
    </location>
</feature>
<gene>
    <name evidence="8" type="ORF">DEJ48_02555</name>
</gene>
<sequence length="343" mass="39389">MQSIELSDIELKTVNEVLTSLTAKFQSVSDPEFVRQCAVYAHELPQRLRAELNAFRLEASGGVLSIRGFRIDDVAVGPTPEHWRTHVGRASTLPAEVYFMLCASLLGDPIAWATQQDGRIMHDIFPIKGHENEQLGSGSEELLTWHTEEAFHPLRADYLGLACLRNHDRVATTFASVDDLELTDEIRDLLGQERYPIKPDRSHLPHHDEDSREMSTRERELLSRSYEWIMAKDSVPDRVAILFGDRDAPYLRIDPFFMEDAYADPDSARAMKAIVAEVDRNIRDYVLEPGELIFLDNYKIVHGRVPFTARFDGTDRWLKRLNVARDLRKSRDRRTSHDARVIH</sequence>
<dbReference type="InterPro" id="IPR053447">
    <property type="entry name" value="Alpha-KG_dependent_hydroxylase"/>
</dbReference>
<comment type="similarity">
    <text evidence="1">Belongs to the clavaminate synthase family.</text>
</comment>
<name>A0A5P2BPM8_STRVZ</name>
<evidence type="ECO:0000256" key="3">
    <source>
        <dbReference type="ARBA" id="ARBA00023002"/>
    </source>
</evidence>
<feature type="binding site" evidence="5">
    <location>
        <position position="148"/>
    </location>
    <ligand>
        <name>Fe cation</name>
        <dbReference type="ChEBI" id="CHEBI:24875"/>
    </ligand>
</feature>
<evidence type="ECO:0000259" key="7">
    <source>
        <dbReference type="Pfam" id="PF02668"/>
    </source>
</evidence>
<dbReference type="NCBIfam" id="NF041363">
    <property type="entry name" value="GntD_guanitoxin"/>
    <property type="match status" value="1"/>
</dbReference>
<dbReference type="GO" id="GO:0016491">
    <property type="term" value="F:oxidoreductase activity"/>
    <property type="evidence" value="ECO:0007669"/>
    <property type="project" value="UniProtKB-KW"/>
</dbReference>
<feature type="binding site" evidence="5">
    <location>
        <position position="146"/>
    </location>
    <ligand>
        <name>Fe cation</name>
        <dbReference type="ChEBI" id="CHEBI:24875"/>
    </ligand>
</feature>
<keyword evidence="3" id="KW-0560">Oxidoreductase</keyword>
<dbReference type="RefSeq" id="WP_150214071.1">
    <property type="nucleotide sequence ID" value="NZ_CP029192.1"/>
</dbReference>
<evidence type="ECO:0000256" key="5">
    <source>
        <dbReference type="PIRSR" id="PIRSR019543-2"/>
    </source>
</evidence>
<evidence type="ECO:0000256" key="6">
    <source>
        <dbReference type="SAM" id="MobiDB-lite"/>
    </source>
</evidence>
<accession>A0A5P2BPM8</accession>